<accession>A0A914QWF1</accession>
<dbReference type="InterPro" id="IPR001304">
    <property type="entry name" value="C-type_lectin-like"/>
</dbReference>
<feature type="domain" description="C-type lectin" evidence="1">
    <location>
        <begin position="163"/>
        <end position="248"/>
    </location>
</feature>
<dbReference type="AlphaFoldDB" id="A0A914QWF1"/>
<dbReference type="InterPro" id="IPR050111">
    <property type="entry name" value="C-type_lectin/snaclec_domain"/>
</dbReference>
<dbReference type="SMART" id="SM00034">
    <property type="entry name" value="CLECT"/>
    <property type="match status" value="3"/>
</dbReference>
<evidence type="ECO:0000259" key="1">
    <source>
        <dbReference type="PROSITE" id="PS50041"/>
    </source>
</evidence>
<sequence length="380" mass="41585">MAFLNLGLCTFPSEPTCPEGTAPSPFDPSVCYKVFINASDYYTASDVCTSAGGLLTSIHSAFESQFVLGISSGSGADSVWLGGNNANVNATWKWDDNSPFDYIDWAAGQPPNTPGNCLTLHLQGGGFWFAEKCNEQKPFICKLLPTKPGSIFKGYGNMTCDYARQLCSDKNSTLASIHSFRENAFIQGLASSPNFDIKTVIGLISDVAAWRWQDNTLLNYTHWADAATSQPNSKSCISMGGFGQYGNWYSVQDYPTPEYTTQAICKVSGYGSFNKSLKDSICPAGTIQGTVDPNACYKVFAKGLNWYSAEQACQKENGHLISIHNSLENWFFIGIIDNNVPTTVDFWVGGTNDNPNGTWGWNDNSPFDFLNWAPGLLNWQ</sequence>
<name>A0A914QWF1_9BILA</name>
<dbReference type="SUPFAM" id="SSF56436">
    <property type="entry name" value="C-type lectin-like"/>
    <property type="match status" value="3"/>
</dbReference>
<dbReference type="Pfam" id="PF00059">
    <property type="entry name" value="Lectin_C"/>
    <property type="match status" value="3"/>
</dbReference>
<feature type="domain" description="C-type lectin" evidence="1">
    <location>
        <begin position="292"/>
        <end position="375"/>
    </location>
</feature>
<evidence type="ECO:0000313" key="2">
    <source>
        <dbReference type="Proteomes" id="UP000887578"/>
    </source>
</evidence>
<feature type="domain" description="C-type lectin" evidence="1">
    <location>
        <begin position="31"/>
        <end position="142"/>
    </location>
</feature>
<dbReference type="CDD" id="cd00037">
    <property type="entry name" value="CLECT"/>
    <property type="match status" value="3"/>
</dbReference>
<organism evidence="2 3">
    <name type="scientific">Panagrolaimus davidi</name>
    <dbReference type="NCBI Taxonomy" id="227884"/>
    <lineage>
        <taxon>Eukaryota</taxon>
        <taxon>Metazoa</taxon>
        <taxon>Ecdysozoa</taxon>
        <taxon>Nematoda</taxon>
        <taxon>Chromadorea</taxon>
        <taxon>Rhabditida</taxon>
        <taxon>Tylenchina</taxon>
        <taxon>Panagrolaimomorpha</taxon>
        <taxon>Panagrolaimoidea</taxon>
        <taxon>Panagrolaimidae</taxon>
        <taxon>Panagrolaimus</taxon>
    </lineage>
</organism>
<dbReference type="WBParaSite" id="PDA_v2.g8125.t1">
    <property type="protein sequence ID" value="PDA_v2.g8125.t1"/>
    <property type="gene ID" value="PDA_v2.g8125"/>
</dbReference>
<protein>
    <submittedName>
        <fullName evidence="3">C-type lectin domain-containing protein</fullName>
    </submittedName>
</protein>
<keyword evidence="2" id="KW-1185">Reference proteome</keyword>
<reference evidence="3" key="1">
    <citation type="submission" date="2022-11" db="UniProtKB">
        <authorList>
            <consortium name="WormBaseParasite"/>
        </authorList>
    </citation>
    <scope>IDENTIFICATION</scope>
</reference>
<evidence type="ECO:0000313" key="3">
    <source>
        <dbReference type="WBParaSite" id="PDA_v2.g8125.t1"/>
    </source>
</evidence>
<dbReference type="PROSITE" id="PS50041">
    <property type="entry name" value="C_TYPE_LECTIN_2"/>
    <property type="match status" value="3"/>
</dbReference>
<proteinExistence type="predicted"/>
<dbReference type="InterPro" id="IPR016187">
    <property type="entry name" value="CTDL_fold"/>
</dbReference>
<dbReference type="InterPro" id="IPR016186">
    <property type="entry name" value="C-type_lectin-like/link_sf"/>
</dbReference>
<dbReference type="Proteomes" id="UP000887578">
    <property type="component" value="Unplaced"/>
</dbReference>
<dbReference type="Gene3D" id="3.10.100.10">
    <property type="entry name" value="Mannose-Binding Protein A, subunit A"/>
    <property type="match status" value="3"/>
</dbReference>
<dbReference type="PANTHER" id="PTHR22803">
    <property type="entry name" value="MANNOSE, PHOSPHOLIPASE, LECTIN RECEPTOR RELATED"/>
    <property type="match status" value="1"/>
</dbReference>